<protein>
    <submittedName>
        <fullName evidence="2">Uncharacterized protein</fullName>
    </submittedName>
</protein>
<feature type="transmembrane region" description="Helical" evidence="1">
    <location>
        <begin position="36"/>
        <end position="53"/>
    </location>
</feature>
<keyword evidence="1" id="KW-0812">Transmembrane</keyword>
<sequence>MMGVSLAMSGSLFSGVNIITHHQFKVSNRAMLRDNMPYSIIMLLFATGILFIMEAKGVR</sequence>
<gene>
    <name evidence="2" type="ORF">BTA35_0201190</name>
</gene>
<keyword evidence="1" id="KW-1133">Transmembrane helix</keyword>
<evidence type="ECO:0000313" key="2">
    <source>
        <dbReference type="EMBL" id="OOV88184.1"/>
    </source>
</evidence>
<keyword evidence="3" id="KW-1185">Reference proteome</keyword>
<reference evidence="2" key="1">
    <citation type="submission" date="2017-02" db="EMBL/GenBank/DDBJ databases">
        <title>Draft Genome Sequence of the Salt Water Bacterium Oceanospirillum linum ATCC 11336.</title>
        <authorList>
            <person name="Trachtenberg A.M."/>
            <person name="Carney J.G."/>
            <person name="Linnane J.D."/>
            <person name="Rheaume B.A."/>
            <person name="Pitts N.L."/>
            <person name="Mykles D.L."/>
            <person name="Maclea K.S."/>
        </authorList>
    </citation>
    <scope>NUCLEOTIDE SEQUENCE [LARGE SCALE GENOMIC DNA]</scope>
    <source>
        <strain evidence="2">ATCC 11336</strain>
    </source>
</reference>
<organism evidence="2 3">
    <name type="scientific">Oceanospirillum linum</name>
    <dbReference type="NCBI Taxonomy" id="966"/>
    <lineage>
        <taxon>Bacteria</taxon>
        <taxon>Pseudomonadati</taxon>
        <taxon>Pseudomonadota</taxon>
        <taxon>Gammaproteobacteria</taxon>
        <taxon>Oceanospirillales</taxon>
        <taxon>Oceanospirillaceae</taxon>
        <taxon>Oceanospirillum</taxon>
    </lineage>
</organism>
<evidence type="ECO:0000313" key="3">
    <source>
        <dbReference type="Proteomes" id="UP000190064"/>
    </source>
</evidence>
<keyword evidence="1" id="KW-0472">Membrane</keyword>
<dbReference type="EMBL" id="MTSD02000001">
    <property type="protein sequence ID" value="OOV88184.1"/>
    <property type="molecule type" value="Genomic_DNA"/>
</dbReference>
<dbReference type="STRING" id="966.BTA35_0201190"/>
<dbReference type="AlphaFoldDB" id="A0A1T1HEA5"/>
<accession>A0A1T1HEA5</accession>
<dbReference type="Proteomes" id="UP000190064">
    <property type="component" value="Unassembled WGS sequence"/>
</dbReference>
<name>A0A1T1HEA5_OCELI</name>
<comment type="caution">
    <text evidence="2">The sequence shown here is derived from an EMBL/GenBank/DDBJ whole genome shotgun (WGS) entry which is preliminary data.</text>
</comment>
<proteinExistence type="predicted"/>
<evidence type="ECO:0000256" key="1">
    <source>
        <dbReference type="SAM" id="Phobius"/>
    </source>
</evidence>